<dbReference type="PANTHER" id="PTHR33692">
    <property type="entry name" value="RIBOSOME MATURATION FACTOR RIMM"/>
    <property type="match status" value="1"/>
</dbReference>
<reference evidence="8 9" key="1">
    <citation type="journal article" date="2011" name="J. Bacteriol.">
        <title>Genome sequence of Taylorella equigenitalis MCE9, the causative agent of contagious equine metritis.</title>
        <authorList>
            <person name="Hebert L."/>
            <person name="Moumen B."/>
            <person name="Duquesne F."/>
            <person name="Breuil M.F."/>
            <person name="Laugier C."/>
            <person name="Batto J.M."/>
            <person name="Renault P."/>
            <person name="Petry S."/>
        </authorList>
    </citation>
    <scope>NUCLEOTIDE SEQUENCE [LARGE SCALE GENOMIC DNA]</scope>
    <source>
        <strain evidence="8 9">MCE9</strain>
    </source>
</reference>
<evidence type="ECO:0000256" key="1">
    <source>
        <dbReference type="ARBA" id="ARBA00022490"/>
    </source>
</evidence>
<dbReference type="GO" id="GO:0005840">
    <property type="term" value="C:ribosome"/>
    <property type="evidence" value="ECO:0007669"/>
    <property type="project" value="InterPro"/>
</dbReference>
<dbReference type="NCBIfam" id="TIGR02273">
    <property type="entry name" value="16S_RimM"/>
    <property type="match status" value="1"/>
</dbReference>
<evidence type="ECO:0000256" key="2">
    <source>
        <dbReference type="ARBA" id="ARBA00022517"/>
    </source>
</evidence>
<dbReference type="EMBL" id="CP002456">
    <property type="protein sequence ID" value="ADU92153.1"/>
    <property type="molecule type" value="Genomic_DNA"/>
</dbReference>
<evidence type="ECO:0000256" key="4">
    <source>
        <dbReference type="ARBA" id="ARBA00023186"/>
    </source>
</evidence>
<dbReference type="GO" id="GO:0006364">
    <property type="term" value="P:rRNA processing"/>
    <property type="evidence" value="ECO:0007669"/>
    <property type="project" value="UniProtKB-UniRule"/>
</dbReference>
<name>A0A654KI75_TAYEM</name>
<dbReference type="GO" id="GO:0005737">
    <property type="term" value="C:cytoplasm"/>
    <property type="evidence" value="ECO:0007669"/>
    <property type="project" value="UniProtKB-SubCell"/>
</dbReference>
<evidence type="ECO:0000256" key="3">
    <source>
        <dbReference type="ARBA" id="ARBA00022552"/>
    </source>
</evidence>
<comment type="function">
    <text evidence="5">An accessory protein needed during the final step in the assembly of 30S ribosomal subunit, possibly for assembly of the head region. Essential for efficient processing of 16S rRNA. May be needed both before and after RbfA during the maturation of 16S rRNA. It has affinity for free ribosomal 30S subunits but not for 70S ribosomes.</text>
</comment>
<dbReference type="InterPro" id="IPR056792">
    <property type="entry name" value="PRC_RimM"/>
</dbReference>
<comment type="subcellular location">
    <subcellularLocation>
        <location evidence="5">Cytoplasm</location>
    </subcellularLocation>
</comment>
<dbReference type="Gene3D" id="2.40.30.60">
    <property type="entry name" value="RimM"/>
    <property type="match status" value="1"/>
</dbReference>
<keyword evidence="3 5" id="KW-0698">rRNA processing</keyword>
<comment type="domain">
    <text evidence="5">The PRC barrel domain binds ribosomal protein uS19.</text>
</comment>
<dbReference type="Proteomes" id="UP000007472">
    <property type="component" value="Chromosome"/>
</dbReference>
<dbReference type="AlphaFoldDB" id="A0A654KI75"/>
<dbReference type="InterPro" id="IPR002676">
    <property type="entry name" value="RimM_N"/>
</dbReference>
<sequence length="204" mass="22959">MNTNNHSPRNDVNIPSDLVVVGRIADANGVRGKVKIFPHSKQNTQLLDIKNWYIQKFDLNDHPLGPVRTVKVKSKVMNGDVILASFDGIEDRDQALELKGYSILASRSEFPTTNSDEFYWIDLIGCFVYSNDPSNPTLLGIVKNLSESGAHTLLHIHQINSEDNLSPRLNSKGRPIEVLIPFVKDIVPEIDIENKKIFANWTLE</sequence>
<feature type="domain" description="RimM N-terminal" evidence="6">
    <location>
        <begin position="20"/>
        <end position="108"/>
    </location>
</feature>
<gene>
    <name evidence="5" type="primary">rimM</name>
    <name evidence="8" type="ordered locus">TEQUI_1233</name>
</gene>
<keyword evidence="4 5" id="KW-0143">Chaperone</keyword>
<proteinExistence type="inferred from homology"/>
<evidence type="ECO:0000313" key="8">
    <source>
        <dbReference type="EMBL" id="ADU92153.1"/>
    </source>
</evidence>
<evidence type="ECO:0000313" key="9">
    <source>
        <dbReference type="Proteomes" id="UP000007472"/>
    </source>
</evidence>
<dbReference type="GO" id="GO:0042274">
    <property type="term" value="P:ribosomal small subunit biogenesis"/>
    <property type="evidence" value="ECO:0007669"/>
    <property type="project" value="UniProtKB-UniRule"/>
</dbReference>
<comment type="similarity">
    <text evidence="5">Belongs to the RimM family.</text>
</comment>
<keyword evidence="2 5" id="KW-0690">Ribosome biogenesis</keyword>
<protein>
    <recommendedName>
        <fullName evidence="5">Ribosome maturation factor RimM</fullName>
    </recommendedName>
</protein>
<evidence type="ECO:0000259" key="6">
    <source>
        <dbReference type="Pfam" id="PF01782"/>
    </source>
</evidence>
<accession>A0A654KI75</accession>
<dbReference type="InterPro" id="IPR036976">
    <property type="entry name" value="RimM_N_sf"/>
</dbReference>
<dbReference type="InterPro" id="IPR011033">
    <property type="entry name" value="PRC_barrel-like_sf"/>
</dbReference>
<dbReference type="Gene3D" id="2.30.30.240">
    <property type="entry name" value="PRC-barrel domain"/>
    <property type="match status" value="1"/>
</dbReference>
<comment type="subunit">
    <text evidence="5">Binds ribosomal protein uS19.</text>
</comment>
<dbReference type="HAMAP" id="MF_00014">
    <property type="entry name" value="Ribosome_mat_RimM"/>
    <property type="match status" value="1"/>
</dbReference>
<keyword evidence="1 5" id="KW-0963">Cytoplasm</keyword>
<dbReference type="InterPro" id="IPR009000">
    <property type="entry name" value="Transl_B-barrel_sf"/>
</dbReference>
<dbReference type="Pfam" id="PF24986">
    <property type="entry name" value="PRC_RimM"/>
    <property type="match status" value="1"/>
</dbReference>
<dbReference type="Pfam" id="PF01782">
    <property type="entry name" value="RimM"/>
    <property type="match status" value="1"/>
</dbReference>
<dbReference type="InterPro" id="IPR011961">
    <property type="entry name" value="RimM"/>
</dbReference>
<evidence type="ECO:0000259" key="7">
    <source>
        <dbReference type="Pfam" id="PF24986"/>
    </source>
</evidence>
<organism evidence="8 9">
    <name type="scientific">Taylorella equigenitalis (strain MCE9)</name>
    <dbReference type="NCBI Taxonomy" id="937774"/>
    <lineage>
        <taxon>Bacteria</taxon>
        <taxon>Pseudomonadati</taxon>
        <taxon>Pseudomonadota</taxon>
        <taxon>Betaproteobacteria</taxon>
        <taxon>Burkholderiales</taxon>
        <taxon>Alcaligenaceae</taxon>
        <taxon>Taylorella</taxon>
    </lineage>
</organism>
<dbReference type="KEGG" id="teq:TEQUI_1233"/>
<dbReference type="GO" id="GO:0043022">
    <property type="term" value="F:ribosome binding"/>
    <property type="evidence" value="ECO:0007669"/>
    <property type="project" value="InterPro"/>
</dbReference>
<dbReference type="SUPFAM" id="SSF50346">
    <property type="entry name" value="PRC-barrel domain"/>
    <property type="match status" value="1"/>
</dbReference>
<dbReference type="PANTHER" id="PTHR33692:SF1">
    <property type="entry name" value="RIBOSOME MATURATION FACTOR RIMM"/>
    <property type="match status" value="1"/>
</dbReference>
<feature type="domain" description="Ribosome maturation factor RimM PRC barrel" evidence="7">
    <location>
        <begin position="120"/>
        <end position="201"/>
    </location>
</feature>
<dbReference type="SUPFAM" id="SSF50447">
    <property type="entry name" value="Translation proteins"/>
    <property type="match status" value="1"/>
</dbReference>
<evidence type="ECO:0000256" key="5">
    <source>
        <dbReference type="HAMAP-Rule" id="MF_00014"/>
    </source>
</evidence>